<dbReference type="OrthoDB" id="9112061at2"/>
<organism evidence="2 3">
    <name type="scientific">Deinococcus psychrotolerans</name>
    <dbReference type="NCBI Taxonomy" id="2489213"/>
    <lineage>
        <taxon>Bacteria</taxon>
        <taxon>Thermotogati</taxon>
        <taxon>Deinococcota</taxon>
        <taxon>Deinococci</taxon>
        <taxon>Deinococcales</taxon>
        <taxon>Deinococcaceae</taxon>
        <taxon>Deinococcus</taxon>
    </lineage>
</organism>
<evidence type="ECO:0000259" key="1">
    <source>
        <dbReference type="Pfam" id="PF12697"/>
    </source>
</evidence>
<dbReference type="PANTHER" id="PTHR43194">
    <property type="entry name" value="HYDROLASE ALPHA/BETA FOLD FAMILY"/>
    <property type="match status" value="1"/>
</dbReference>
<dbReference type="InterPro" id="IPR029058">
    <property type="entry name" value="AB_hydrolase_fold"/>
</dbReference>
<name>A0A3G8YH36_9DEIO</name>
<feature type="domain" description="AB hydrolase-1" evidence="1">
    <location>
        <begin position="42"/>
        <end position="252"/>
    </location>
</feature>
<dbReference type="Gene3D" id="3.40.50.1820">
    <property type="entry name" value="alpha/beta hydrolase"/>
    <property type="match status" value="1"/>
</dbReference>
<dbReference type="InterPro" id="IPR000073">
    <property type="entry name" value="AB_hydrolase_1"/>
</dbReference>
<dbReference type="KEGG" id="dph:EHF33_14690"/>
<dbReference type="InterPro" id="IPR050228">
    <property type="entry name" value="Carboxylesterase_BioH"/>
</dbReference>
<keyword evidence="3" id="KW-1185">Reference proteome</keyword>
<gene>
    <name evidence="2" type="ORF">EHF33_14690</name>
</gene>
<dbReference type="SUPFAM" id="SSF53474">
    <property type="entry name" value="alpha/beta-Hydrolases"/>
    <property type="match status" value="1"/>
</dbReference>
<protein>
    <submittedName>
        <fullName evidence="2">Alpha/beta hydrolase</fullName>
    </submittedName>
</protein>
<evidence type="ECO:0000313" key="3">
    <source>
        <dbReference type="Proteomes" id="UP000276417"/>
    </source>
</evidence>
<dbReference type="Proteomes" id="UP000276417">
    <property type="component" value="Chromosome 2"/>
</dbReference>
<reference evidence="2 3" key="1">
    <citation type="submission" date="2018-11" db="EMBL/GenBank/DDBJ databases">
        <title>Deinococcus shelandsis sp. nov., isolated from South Shetland Islands soil of Antarctica.</title>
        <authorList>
            <person name="Tian J."/>
        </authorList>
    </citation>
    <scope>NUCLEOTIDE SEQUENCE [LARGE SCALE GENOMIC DNA]</scope>
    <source>
        <strain evidence="2 3">S14-83T</strain>
    </source>
</reference>
<accession>A0A3G8YH36</accession>
<dbReference type="Pfam" id="PF12697">
    <property type="entry name" value="Abhydrolase_6"/>
    <property type="match status" value="1"/>
</dbReference>
<keyword evidence="2" id="KW-0378">Hydrolase</keyword>
<proteinExistence type="predicted"/>
<dbReference type="GO" id="GO:0016787">
    <property type="term" value="F:hydrolase activity"/>
    <property type="evidence" value="ECO:0007669"/>
    <property type="project" value="UniProtKB-KW"/>
</dbReference>
<sequence>MVRGKRAASTGQSVPTGQAVYCTVRGLRTHARVYGRNHPVTIVIVPGLGCASWMYLRLARLLAQHHTVWLYDPPGHGLSRGHRNDPVITEQLTDHLAMWLEAQQLKRPVLLGHSLGGEVIIELAVRYPQLAGALIAVAPTGIPENPSLLKQMRRLVRDIPRERLAFLPLSLIAYLRTGGRRFYRLARAVEHQSALPFLVLICCPVLLIGGARDPVVSSGALQRLTGGWPHLQVVELAGAPHALTDANADAVTEQIQRWLGGIHLTEQAD</sequence>
<evidence type="ECO:0000313" key="2">
    <source>
        <dbReference type="EMBL" id="AZI44150.1"/>
    </source>
</evidence>
<dbReference type="EMBL" id="CP034184">
    <property type="protein sequence ID" value="AZI44150.1"/>
    <property type="molecule type" value="Genomic_DNA"/>
</dbReference>
<dbReference type="AlphaFoldDB" id="A0A3G8YH36"/>
<dbReference type="PANTHER" id="PTHR43194:SF5">
    <property type="entry name" value="PIMELOYL-[ACYL-CARRIER PROTEIN] METHYL ESTER ESTERASE"/>
    <property type="match status" value="1"/>
</dbReference>